<dbReference type="Proteomes" id="UP001234178">
    <property type="component" value="Unassembled WGS sequence"/>
</dbReference>
<name>A0ABR0AD82_9CRUS</name>
<feature type="signal peptide" evidence="1">
    <location>
        <begin position="1"/>
        <end position="18"/>
    </location>
</feature>
<feature type="chain" id="PRO_5045908688" description="Secreted protein" evidence="1">
    <location>
        <begin position="19"/>
        <end position="107"/>
    </location>
</feature>
<protein>
    <recommendedName>
        <fullName evidence="4">Secreted protein</fullName>
    </recommendedName>
</protein>
<evidence type="ECO:0000313" key="3">
    <source>
        <dbReference type="Proteomes" id="UP001234178"/>
    </source>
</evidence>
<organism evidence="2 3">
    <name type="scientific">Daphnia magna</name>
    <dbReference type="NCBI Taxonomy" id="35525"/>
    <lineage>
        <taxon>Eukaryota</taxon>
        <taxon>Metazoa</taxon>
        <taxon>Ecdysozoa</taxon>
        <taxon>Arthropoda</taxon>
        <taxon>Crustacea</taxon>
        <taxon>Branchiopoda</taxon>
        <taxon>Diplostraca</taxon>
        <taxon>Cladocera</taxon>
        <taxon>Anomopoda</taxon>
        <taxon>Daphniidae</taxon>
        <taxon>Daphnia</taxon>
    </lineage>
</organism>
<keyword evidence="3" id="KW-1185">Reference proteome</keyword>
<evidence type="ECO:0008006" key="4">
    <source>
        <dbReference type="Google" id="ProtNLM"/>
    </source>
</evidence>
<sequence>MYDVQLALLMFLINVAETVPSITTFSWNTRRTKEQTTTNRRSEVATVRTTFRGLICPGQNIASYLCKQSAACANNTANDVRDRGSLARPQSVEPKVFDAVLEVYVKQ</sequence>
<accession>A0ABR0AD82</accession>
<keyword evidence="1" id="KW-0732">Signal</keyword>
<gene>
    <name evidence="2" type="ORF">OUZ56_008503</name>
</gene>
<dbReference type="EMBL" id="JAOYFB010000037">
    <property type="protein sequence ID" value="KAK4023069.1"/>
    <property type="molecule type" value="Genomic_DNA"/>
</dbReference>
<evidence type="ECO:0000313" key="2">
    <source>
        <dbReference type="EMBL" id="KAK4023069.1"/>
    </source>
</evidence>
<reference evidence="2 3" key="1">
    <citation type="journal article" date="2023" name="Nucleic Acids Res.">
        <title>The hologenome of Daphnia magna reveals possible DNA methylation and microbiome-mediated evolution of the host genome.</title>
        <authorList>
            <person name="Chaturvedi A."/>
            <person name="Li X."/>
            <person name="Dhandapani V."/>
            <person name="Marshall H."/>
            <person name="Kissane S."/>
            <person name="Cuenca-Cambronero M."/>
            <person name="Asole G."/>
            <person name="Calvet F."/>
            <person name="Ruiz-Romero M."/>
            <person name="Marangio P."/>
            <person name="Guigo R."/>
            <person name="Rago D."/>
            <person name="Mirbahai L."/>
            <person name="Eastwood N."/>
            <person name="Colbourne J.K."/>
            <person name="Zhou J."/>
            <person name="Mallon E."/>
            <person name="Orsini L."/>
        </authorList>
    </citation>
    <scope>NUCLEOTIDE SEQUENCE [LARGE SCALE GENOMIC DNA]</scope>
    <source>
        <strain evidence="2">LRV0_1</strain>
    </source>
</reference>
<proteinExistence type="predicted"/>
<evidence type="ECO:0000256" key="1">
    <source>
        <dbReference type="SAM" id="SignalP"/>
    </source>
</evidence>
<comment type="caution">
    <text evidence="2">The sequence shown here is derived from an EMBL/GenBank/DDBJ whole genome shotgun (WGS) entry which is preliminary data.</text>
</comment>